<comment type="caution">
    <text evidence="1">The sequence shown here is derived from an EMBL/GenBank/DDBJ whole genome shotgun (WGS) entry which is preliminary data.</text>
</comment>
<sequence length="67" mass="7642">MTQYTFIINGREITIYWLGQSHRWEIEGVKLPYSISGTTCKNDVVTKRQGDIIIGLLNAVQTKTKNV</sequence>
<evidence type="ECO:0000313" key="1">
    <source>
        <dbReference type="EMBL" id="GAH45505.1"/>
    </source>
</evidence>
<accession>X1GL09</accession>
<dbReference type="AlphaFoldDB" id="X1GL09"/>
<reference evidence="1" key="1">
    <citation type="journal article" date="2014" name="Front. Microbiol.">
        <title>High frequency of phylogenetically diverse reductive dehalogenase-homologous genes in deep subseafloor sedimentary metagenomes.</title>
        <authorList>
            <person name="Kawai M."/>
            <person name="Futagami T."/>
            <person name="Toyoda A."/>
            <person name="Takaki Y."/>
            <person name="Nishi S."/>
            <person name="Hori S."/>
            <person name="Arai W."/>
            <person name="Tsubouchi T."/>
            <person name="Morono Y."/>
            <person name="Uchiyama I."/>
            <person name="Ito T."/>
            <person name="Fujiyama A."/>
            <person name="Inagaki F."/>
            <person name="Takami H."/>
        </authorList>
    </citation>
    <scope>NUCLEOTIDE SEQUENCE</scope>
    <source>
        <strain evidence="1">Expedition CK06-06</strain>
    </source>
</reference>
<organism evidence="1">
    <name type="scientific">marine sediment metagenome</name>
    <dbReference type="NCBI Taxonomy" id="412755"/>
    <lineage>
        <taxon>unclassified sequences</taxon>
        <taxon>metagenomes</taxon>
        <taxon>ecological metagenomes</taxon>
    </lineage>
</organism>
<proteinExistence type="predicted"/>
<name>X1GL09_9ZZZZ</name>
<gene>
    <name evidence="1" type="ORF">S03H2_19445</name>
</gene>
<protein>
    <submittedName>
        <fullName evidence="1">Uncharacterized protein</fullName>
    </submittedName>
</protein>
<dbReference type="EMBL" id="BARU01010157">
    <property type="protein sequence ID" value="GAH45505.1"/>
    <property type="molecule type" value="Genomic_DNA"/>
</dbReference>